<name>A0A7S0R1T4_9CHLO</name>
<evidence type="ECO:0000313" key="1">
    <source>
        <dbReference type="EMBL" id="CAD8664685.1"/>
    </source>
</evidence>
<dbReference type="AlphaFoldDB" id="A0A7S0R1T4"/>
<sequence>MLAALRQNARPLCNALGVRSVTHASKVVDSMVAVTAFVDGIQVPVMSTNGTPLNKALAAHPDSASACVQLSPVEGLDCPVDIPPEFISVVAPANMDDIDFIKSEVAAHPDSITDSTRLASKVILTPDMNGMYIAVHPVKSQTVL</sequence>
<gene>
    <name evidence="1" type="ORF">POBO1169_LOCUS7873</name>
</gene>
<protein>
    <submittedName>
        <fullName evidence="1">Uncharacterized protein</fullName>
    </submittedName>
</protein>
<accession>A0A7S0R1T4</accession>
<dbReference type="EMBL" id="HBFA01015270">
    <property type="protein sequence ID" value="CAD8664685.1"/>
    <property type="molecule type" value="Transcribed_RNA"/>
</dbReference>
<reference evidence="1" key="1">
    <citation type="submission" date="2021-01" db="EMBL/GenBank/DDBJ databases">
        <authorList>
            <person name="Corre E."/>
            <person name="Pelletier E."/>
            <person name="Niang G."/>
            <person name="Scheremetjew M."/>
            <person name="Finn R."/>
            <person name="Kale V."/>
            <person name="Holt S."/>
            <person name="Cochrane G."/>
            <person name="Meng A."/>
            <person name="Brown T."/>
            <person name="Cohen L."/>
        </authorList>
    </citation>
    <scope>NUCLEOTIDE SEQUENCE</scope>
    <source>
        <strain evidence="1">CCMP722</strain>
    </source>
</reference>
<organism evidence="1">
    <name type="scientific">Pyramimonas obovata</name>
    <dbReference type="NCBI Taxonomy" id="1411642"/>
    <lineage>
        <taxon>Eukaryota</taxon>
        <taxon>Viridiplantae</taxon>
        <taxon>Chlorophyta</taxon>
        <taxon>Pyramimonadophyceae</taxon>
        <taxon>Pyramimonadales</taxon>
        <taxon>Pyramimonadaceae</taxon>
        <taxon>Pyramimonas</taxon>
        <taxon>Pyramimonas incertae sedis</taxon>
    </lineage>
</organism>
<proteinExistence type="predicted"/>